<dbReference type="PROSITE" id="PS50293">
    <property type="entry name" value="TPR_REGION"/>
    <property type="match status" value="1"/>
</dbReference>
<keyword evidence="2 3" id="KW-0802">TPR repeat</keyword>
<dbReference type="SUPFAM" id="SSF46565">
    <property type="entry name" value="Chaperone J-domain"/>
    <property type="match status" value="1"/>
</dbReference>
<name>A0A642V4D3_9ASCO</name>
<dbReference type="InterPro" id="IPR011990">
    <property type="entry name" value="TPR-like_helical_dom_sf"/>
</dbReference>
<dbReference type="PROSITE" id="PS00636">
    <property type="entry name" value="DNAJ_1"/>
    <property type="match status" value="1"/>
</dbReference>
<evidence type="ECO:0000313" key="6">
    <source>
        <dbReference type="Proteomes" id="UP000761534"/>
    </source>
</evidence>
<dbReference type="PANTHER" id="PTHR45188:SF2">
    <property type="entry name" value="DNAJ HOMOLOG SUBFAMILY C MEMBER 7"/>
    <property type="match status" value="1"/>
</dbReference>
<evidence type="ECO:0000256" key="1">
    <source>
        <dbReference type="ARBA" id="ARBA00022737"/>
    </source>
</evidence>
<feature type="domain" description="J" evidence="4">
    <location>
        <begin position="359"/>
        <end position="424"/>
    </location>
</feature>
<dbReference type="PROSITE" id="PS50076">
    <property type="entry name" value="DNAJ_2"/>
    <property type="match status" value="1"/>
</dbReference>
<dbReference type="Gene3D" id="1.10.287.110">
    <property type="entry name" value="DnaJ domain"/>
    <property type="match status" value="1"/>
</dbReference>
<dbReference type="PROSITE" id="PS50005">
    <property type="entry name" value="TPR"/>
    <property type="match status" value="3"/>
</dbReference>
<organism evidence="5 6">
    <name type="scientific">Trichomonascus ciferrii</name>
    <dbReference type="NCBI Taxonomy" id="44093"/>
    <lineage>
        <taxon>Eukaryota</taxon>
        <taxon>Fungi</taxon>
        <taxon>Dikarya</taxon>
        <taxon>Ascomycota</taxon>
        <taxon>Saccharomycotina</taxon>
        <taxon>Dipodascomycetes</taxon>
        <taxon>Dipodascales</taxon>
        <taxon>Trichomonascaceae</taxon>
        <taxon>Trichomonascus</taxon>
        <taxon>Trichomonascus ciferrii complex</taxon>
    </lineage>
</organism>
<dbReference type="Pfam" id="PF07719">
    <property type="entry name" value="TPR_2"/>
    <property type="match status" value="2"/>
</dbReference>
<dbReference type="OrthoDB" id="10250354at2759"/>
<dbReference type="SMART" id="SM00028">
    <property type="entry name" value="TPR"/>
    <property type="match status" value="7"/>
</dbReference>
<dbReference type="Gene3D" id="1.25.40.10">
    <property type="entry name" value="Tetratricopeptide repeat domain"/>
    <property type="match status" value="1"/>
</dbReference>
<gene>
    <name evidence="5" type="ORF">TRICI_003292</name>
</gene>
<dbReference type="Pfam" id="PF00226">
    <property type="entry name" value="DnaJ"/>
    <property type="match status" value="1"/>
</dbReference>
<dbReference type="InterPro" id="IPR001623">
    <property type="entry name" value="DnaJ_domain"/>
</dbReference>
<feature type="repeat" description="TPR" evidence="3">
    <location>
        <begin position="187"/>
        <end position="220"/>
    </location>
</feature>
<keyword evidence="1" id="KW-0677">Repeat</keyword>
<dbReference type="Pfam" id="PF13174">
    <property type="entry name" value="TPR_6"/>
    <property type="match status" value="1"/>
</dbReference>
<dbReference type="VEuPathDB" id="FungiDB:TRICI_003292"/>
<dbReference type="InterPro" id="IPR036869">
    <property type="entry name" value="J_dom_sf"/>
</dbReference>
<sequence>MSIDADKFKEEGNAYYKSGDYRSALAAYSKAIEADPANSIYYGNRSMAYMQSKEYEKALKDTLQANKLSPGVPKTLLRMGKAYTALGRCDEALEAFRSIEGGANAPEVLQANEMSHNLAQAKNILESNVNPGLGLHSLDAAERYLGAGVSVPRSWRLLRCELLLASGQEDQASSQVMSLLRTDSQDPEALTIRGKILYQQGDNAKATAHFQEALRCDPDFKKARTLLKLSKEIEKARTEGNNAFKAGNLQQAKELYTKALELDPNNKGTNSKLFSNRATVNVKLNLPEEALQDCDRALELDPGFTKVKKTKARVLGQLERWEDSVQEFKSALEDDASDQSLRNELREAELELKKSKRKDYYKILGVDKNCSETELKKAYRKKALIFHPDKNPDDPDAQEKFKDVGEAYETLSDPQKRAHYDSGVDLQDPSDMFGGMGGFPGGMGGMHGGFPGGMGGGFPGGGMGGGMGGGGMGGIDPEILFQMFGGAAGGGGGARPGGFQGFSF</sequence>
<dbReference type="Proteomes" id="UP000761534">
    <property type="component" value="Unassembled WGS sequence"/>
</dbReference>
<feature type="repeat" description="TPR" evidence="3">
    <location>
        <begin position="233"/>
        <end position="266"/>
    </location>
</feature>
<evidence type="ECO:0000256" key="3">
    <source>
        <dbReference type="PROSITE-ProRule" id="PRU00339"/>
    </source>
</evidence>
<comment type="caution">
    <text evidence="5">The sequence shown here is derived from an EMBL/GenBank/DDBJ whole genome shotgun (WGS) entry which is preliminary data.</text>
</comment>
<dbReference type="SUPFAM" id="SSF48452">
    <property type="entry name" value="TPR-like"/>
    <property type="match status" value="2"/>
</dbReference>
<dbReference type="FunFam" id="1.10.287.110:FF:000055">
    <property type="entry name" value="DnaJ subfamily C member 7"/>
    <property type="match status" value="1"/>
</dbReference>
<dbReference type="Pfam" id="PF13432">
    <property type="entry name" value="TPR_16"/>
    <property type="match status" value="1"/>
</dbReference>
<proteinExistence type="predicted"/>
<dbReference type="PANTHER" id="PTHR45188">
    <property type="entry name" value="DNAJ PROTEIN P58IPK HOMOLOG"/>
    <property type="match status" value="1"/>
</dbReference>
<feature type="repeat" description="TPR" evidence="3">
    <location>
        <begin position="5"/>
        <end position="38"/>
    </location>
</feature>
<protein>
    <recommendedName>
        <fullName evidence="4">J domain-containing protein</fullName>
    </recommendedName>
</protein>
<dbReference type="SMART" id="SM00271">
    <property type="entry name" value="DnaJ"/>
    <property type="match status" value="1"/>
</dbReference>
<evidence type="ECO:0000259" key="4">
    <source>
        <dbReference type="PROSITE" id="PS50076"/>
    </source>
</evidence>
<reference evidence="5" key="1">
    <citation type="journal article" date="2019" name="G3 (Bethesda)">
        <title>Genome Assemblies of Two Rare Opportunistic Yeast Pathogens: Diutina rugosa (syn. Candida rugosa) and Trichomonascus ciferrii (syn. Candida ciferrii).</title>
        <authorList>
            <person name="Mixao V."/>
            <person name="Saus E."/>
            <person name="Hansen A.P."/>
            <person name="Lass-Florl C."/>
            <person name="Gabaldon T."/>
        </authorList>
    </citation>
    <scope>NUCLEOTIDE SEQUENCE</scope>
    <source>
        <strain evidence="5">CBS 4856</strain>
    </source>
</reference>
<dbReference type="CDD" id="cd06257">
    <property type="entry name" value="DnaJ"/>
    <property type="match status" value="1"/>
</dbReference>
<evidence type="ECO:0000313" key="5">
    <source>
        <dbReference type="EMBL" id="KAA8913063.1"/>
    </source>
</evidence>
<dbReference type="InterPro" id="IPR019734">
    <property type="entry name" value="TPR_rpt"/>
</dbReference>
<dbReference type="InterPro" id="IPR013105">
    <property type="entry name" value="TPR_2"/>
</dbReference>
<dbReference type="AlphaFoldDB" id="A0A642V4D3"/>
<dbReference type="PRINTS" id="PR00625">
    <property type="entry name" value="JDOMAIN"/>
</dbReference>
<dbReference type="InterPro" id="IPR018253">
    <property type="entry name" value="DnaJ_domain_CS"/>
</dbReference>
<evidence type="ECO:0000256" key="2">
    <source>
        <dbReference type="ARBA" id="ARBA00022803"/>
    </source>
</evidence>
<accession>A0A642V4D3</accession>
<keyword evidence="6" id="KW-1185">Reference proteome</keyword>
<dbReference type="EMBL" id="SWFS01000239">
    <property type="protein sequence ID" value="KAA8913063.1"/>
    <property type="molecule type" value="Genomic_DNA"/>
</dbReference>